<accession>A0A7C8MMP3</accession>
<dbReference type="InterPro" id="IPR024630">
    <property type="entry name" value="Stc1"/>
</dbReference>
<dbReference type="Pfam" id="PF12898">
    <property type="entry name" value="Stc1"/>
    <property type="match status" value="1"/>
</dbReference>
<dbReference type="AlphaFoldDB" id="A0A7C8MMP3"/>
<protein>
    <submittedName>
        <fullName evidence="3">Stc1 domain-containing protein</fullName>
    </submittedName>
</protein>
<evidence type="ECO:0000313" key="4">
    <source>
        <dbReference type="Proteomes" id="UP000481861"/>
    </source>
</evidence>
<feature type="region of interest" description="Disordered" evidence="1">
    <location>
        <begin position="117"/>
        <end position="184"/>
    </location>
</feature>
<organism evidence="3 4">
    <name type="scientific">Massariosphaeria phaeospora</name>
    <dbReference type="NCBI Taxonomy" id="100035"/>
    <lineage>
        <taxon>Eukaryota</taxon>
        <taxon>Fungi</taxon>
        <taxon>Dikarya</taxon>
        <taxon>Ascomycota</taxon>
        <taxon>Pezizomycotina</taxon>
        <taxon>Dothideomycetes</taxon>
        <taxon>Pleosporomycetidae</taxon>
        <taxon>Pleosporales</taxon>
        <taxon>Pleosporales incertae sedis</taxon>
        <taxon>Massariosphaeria</taxon>
    </lineage>
</organism>
<dbReference type="InterPro" id="IPR036280">
    <property type="entry name" value="Multihaem_cyt_sf"/>
</dbReference>
<feature type="compositionally biased region" description="Polar residues" evidence="1">
    <location>
        <begin position="261"/>
        <end position="280"/>
    </location>
</feature>
<reference evidence="3 4" key="1">
    <citation type="submission" date="2020-01" db="EMBL/GenBank/DDBJ databases">
        <authorList>
            <consortium name="DOE Joint Genome Institute"/>
            <person name="Haridas S."/>
            <person name="Albert R."/>
            <person name="Binder M."/>
            <person name="Bloem J."/>
            <person name="Labutti K."/>
            <person name="Salamov A."/>
            <person name="Andreopoulos B."/>
            <person name="Baker S.E."/>
            <person name="Barry K."/>
            <person name="Bills G."/>
            <person name="Bluhm B.H."/>
            <person name="Cannon C."/>
            <person name="Castanera R."/>
            <person name="Culley D.E."/>
            <person name="Daum C."/>
            <person name="Ezra D."/>
            <person name="Gonzalez J.B."/>
            <person name="Henrissat B."/>
            <person name="Kuo A."/>
            <person name="Liang C."/>
            <person name="Lipzen A."/>
            <person name="Lutzoni F."/>
            <person name="Magnuson J."/>
            <person name="Mondo S."/>
            <person name="Nolan M."/>
            <person name="Ohm R."/>
            <person name="Pangilinan J."/>
            <person name="Park H.-J.H."/>
            <person name="Ramirez L."/>
            <person name="Alfaro M."/>
            <person name="Sun H."/>
            <person name="Tritt A."/>
            <person name="Yoshinaga Y."/>
            <person name="Zwiers L.-H.L."/>
            <person name="Turgeon B.G."/>
            <person name="Goodwin S.B."/>
            <person name="Spatafora J.W."/>
            <person name="Crous P.W."/>
            <person name="Grigoriev I.V."/>
        </authorList>
    </citation>
    <scope>NUCLEOTIDE SEQUENCE [LARGE SCALE GENOMIC DNA]</scope>
    <source>
        <strain evidence="3 4">CBS 611.86</strain>
    </source>
</reference>
<proteinExistence type="predicted"/>
<sequence length="323" mass="35296">MGNRNKKYGQSYDLATMAALKGVPLPDKVKCDRCHRYLIQDRYSQNQLDKARYDIMKRGPTARYVAHCRGCAGGQTVEIECIMCHKTKGLEDFAKSQKKKPDSAKCFECVDEQLDREPIEEERYEDPREAFRPLEDSASATEYPDYWAPSTTAGGSEAGDFDDQGSDDGESGGVRLSDNLSKMSVSESIPESLIDSEYASPAVRAHGFGGNYNPSLAPRGGDGWNTVHQTKSWHTKTTTTASASSGWDPTKYGAPGGRSGTPASAHTFNSNLTERSTTSPAKGGFARIKAYKPEKVEKVVDDEWASEEEEEGGADTDGSDIDI</sequence>
<dbReference type="OrthoDB" id="3514033at2759"/>
<feature type="compositionally biased region" description="Basic and acidic residues" evidence="1">
    <location>
        <begin position="125"/>
        <end position="135"/>
    </location>
</feature>
<feature type="domain" description="Stc1" evidence="2">
    <location>
        <begin position="30"/>
        <end position="110"/>
    </location>
</feature>
<dbReference type="EMBL" id="JAADJZ010000008">
    <property type="protein sequence ID" value="KAF2872924.1"/>
    <property type="molecule type" value="Genomic_DNA"/>
</dbReference>
<dbReference type="SUPFAM" id="SSF48695">
    <property type="entry name" value="Multiheme cytochromes"/>
    <property type="match status" value="1"/>
</dbReference>
<keyword evidence="4" id="KW-1185">Reference proteome</keyword>
<feature type="compositionally biased region" description="Low complexity" evidence="1">
    <location>
        <begin position="230"/>
        <end position="245"/>
    </location>
</feature>
<evidence type="ECO:0000256" key="1">
    <source>
        <dbReference type="SAM" id="MobiDB-lite"/>
    </source>
</evidence>
<feature type="region of interest" description="Disordered" evidence="1">
    <location>
        <begin position="217"/>
        <end position="323"/>
    </location>
</feature>
<feature type="compositionally biased region" description="Acidic residues" evidence="1">
    <location>
        <begin position="159"/>
        <end position="170"/>
    </location>
</feature>
<dbReference type="Proteomes" id="UP000481861">
    <property type="component" value="Unassembled WGS sequence"/>
</dbReference>
<evidence type="ECO:0000313" key="3">
    <source>
        <dbReference type="EMBL" id="KAF2872924.1"/>
    </source>
</evidence>
<comment type="caution">
    <text evidence="3">The sequence shown here is derived from an EMBL/GenBank/DDBJ whole genome shotgun (WGS) entry which is preliminary data.</text>
</comment>
<feature type="compositionally biased region" description="Basic and acidic residues" evidence="1">
    <location>
        <begin position="291"/>
        <end position="301"/>
    </location>
</feature>
<name>A0A7C8MMP3_9PLEO</name>
<evidence type="ECO:0000259" key="2">
    <source>
        <dbReference type="Pfam" id="PF12898"/>
    </source>
</evidence>
<feature type="compositionally biased region" description="Acidic residues" evidence="1">
    <location>
        <begin position="302"/>
        <end position="323"/>
    </location>
</feature>
<gene>
    <name evidence="3" type="ORF">BDV95DRAFT_593320</name>
</gene>